<evidence type="ECO:0000313" key="1">
    <source>
        <dbReference type="EMBL" id="GAK49190.1"/>
    </source>
</evidence>
<keyword evidence="2" id="KW-1185">Reference proteome</keyword>
<dbReference type="HOGENOM" id="CLU_2950885_0_0_0"/>
<name>A0A0S6VVS3_9BACT</name>
<dbReference type="Proteomes" id="UP000030700">
    <property type="component" value="Unassembled WGS sequence"/>
</dbReference>
<dbReference type="EMBL" id="DF820455">
    <property type="protein sequence ID" value="GAK49190.1"/>
    <property type="molecule type" value="Genomic_DNA"/>
</dbReference>
<sequence length="59" mass="6787">MAELTLISESPVGLRPIIERALAHESSVVEIGIRQTEHRLRTFKRRYAMNTLRGIHFAN</sequence>
<organism evidence="1 2">
    <name type="scientific">Candidatus Moduliflexus flocculans</name>
    <dbReference type="NCBI Taxonomy" id="1499966"/>
    <lineage>
        <taxon>Bacteria</taxon>
        <taxon>Candidatus Moduliflexota</taxon>
        <taxon>Candidatus Moduliflexia</taxon>
        <taxon>Candidatus Moduliflexales</taxon>
        <taxon>Candidatus Moduliflexaceae</taxon>
    </lineage>
</organism>
<proteinExistence type="predicted"/>
<protein>
    <submittedName>
        <fullName evidence="1">Uncharacterized protein</fullName>
    </submittedName>
</protein>
<reference evidence="1 2" key="1">
    <citation type="journal article" date="2015" name="PeerJ">
        <title>First genomic representation of candidate bacterial phylum KSB3 points to enhanced environmental sensing as a trigger of wastewater bulking.</title>
        <authorList>
            <person name="Sekiguchi Y."/>
            <person name="Ohashi A."/>
            <person name="Parks D.H."/>
            <person name="Yamauchi T."/>
            <person name="Tyson G.W."/>
            <person name="Hugenholtz P."/>
        </authorList>
    </citation>
    <scope>NUCLEOTIDE SEQUENCE [LARGE SCALE GENOMIC DNA]</scope>
</reference>
<gene>
    <name evidence="1" type="ORF">U14_00408</name>
</gene>
<accession>A0A0S6VVS3</accession>
<dbReference type="STRING" id="1499966.U14_00408"/>
<evidence type="ECO:0000313" key="2">
    <source>
        <dbReference type="Proteomes" id="UP000030700"/>
    </source>
</evidence>
<dbReference type="AlphaFoldDB" id="A0A0S6VVS3"/>